<dbReference type="GO" id="GO:0016020">
    <property type="term" value="C:membrane"/>
    <property type="evidence" value="ECO:0007669"/>
    <property type="project" value="UniProtKB-SubCell"/>
</dbReference>
<keyword evidence="5" id="KW-0175">Coiled coil</keyword>
<gene>
    <name evidence="8" type="ORF">ABE65_003695</name>
</gene>
<dbReference type="Pfam" id="PF12698">
    <property type="entry name" value="ABC2_membrane_3"/>
    <property type="match status" value="2"/>
</dbReference>
<evidence type="ECO:0000256" key="2">
    <source>
        <dbReference type="ARBA" id="ARBA00022692"/>
    </source>
</evidence>
<feature type="domain" description="ABC-2 type transporter transmembrane" evidence="7">
    <location>
        <begin position="500"/>
        <end position="693"/>
    </location>
</feature>
<dbReference type="InterPro" id="IPR023908">
    <property type="entry name" value="xxxLxxG_rpt"/>
</dbReference>
<dbReference type="EMBL" id="CP015378">
    <property type="protein sequence ID" value="ANC75963.1"/>
    <property type="molecule type" value="Genomic_DNA"/>
</dbReference>
<dbReference type="GO" id="GO:0140359">
    <property type="term" value="F:ABC-type transporter activity"/>
    <property type="evidence" value="ECO:0007669"/>
    <property type="project" value="InterPro"/>
</dbReference>
<proteinExistence type="predicted"/>
<dbReference type="Gene3D" id="1.10.287.950">
    <property type="entry name" value="Methyl-accepting chemotaxis protein"/>
    <property type="match status" value="1"/>
</dbReference>
<dbReference type="PANTHER" id="PTHR43077">
    <property type="entry name" value="TRANSPORT PERMEASE YVFS-RELATED"/>
    <property type="match status" value="1"/>
</dbReference>
<dbReference type="Proteomes" id="UP000076623">
    <property type="component" value="Chromosome"/>
</dbReference>
<evidence type="ECO:0000256" key="6">
    <source>
        <dbReference type="SAM" id="Phobius"/>
    </source>
</evidence>
<dbReference type="Gene3D" id="3.40.1710.10">
    <property type="entry name" value="abc type-2 transporter like domain"/>
    <property type="match status" value="1"/>
</dbReference>
<protein>
    <recommendedName>
        <fullName evidence="7">ABC-2 type transporter transmembrane domain-containing protein</fullName>
    </recommendedName>
</protein>
<evidence type="ECO:0000256" key="5">
    <source>
        <dbReference type="SAM" id="Coils"/>
    </source>
</evidence>
<evidence type="ECO:0000313" key="9">
    <source>
        <dbReference type="Proteomes" id="UP000076623"/>
    </source>
</evidence>
<feature type="transmembrane region" description="Helical" evidence="6">
    <location>
        <begin position="589"/>
        <end position="613"/>
    </location>
</feature>
<evidence type="ECO:0000256" key="4">
    <source>
        <dbReference type="ARBA" id="ARBA00023136"/>
    </source>
</evidence>
<dbReference type="PANTHER" id="PTHR43077:SF5">
    <property type="entry name" value="PHAGE INFECTION PROTEIN"/>
    <property type="match status" value="1"/>
</dbReference>
<organism evidence="8 9">
    <name type="scientific">Fictibacillus phosphorivorans</name>
    <dbReference type="NCBI Taxonomy" id="1221500"/>
    <lineage>
        <taxon>Bacteria</taxon>
        <taxon>Bacillati</taxon>
        <taxon>Bacillota</taxon>
        <taxon>Bacilli</taxon>
        <taxon>Bacillales</taxon>
        <taxon>Fictibacillaceae</taxon>
        <taxon>Fictibacillus</taxon>
    </lineage>
</organism>
<dbReference type="InterPro" id="IPR051328">
    <property type="entry name" value="T7SS_ABC-Transporter"/>
</dbReference>
<feature type="coiled-coil region" evidence="5">
    <location>
        <begin position="306"/>
        <end position="333"/>
    </location>
</feature>
<keyword evidence="3 6" id="KW-1133">Transmembrane helix</keyword>
<feature type="transmembrane region" description="Helical" evidence="6">
    <location>
        <begin position="620"/>
        <end position="639"/>
    </location>
</feature>
<feature type="transmembrane region" description="Helical" evidence="6">
    <location>
        <begin position="20"/>
        <end position="41"/>
    </location>
</feature>
<name>A0A160IIX2_9BACL</name>
<dbReference type="InterPro" id="IPR013525">
    <property type="entry name" value="ABC2_TM"/>
</dbReference>
<accession>A0A160IIX2</accession>
<dbReference type="NCBIfam" id="TIGR03062">
    <property type="entry name" value="pip_yhgE_Cterm"/>
    <property type="match status" value="1"/>
</dbReference>
<evidence type="ECO:0000256" key="1">
    <source>
        <dbReference type="ARBA" id="ARBA00004141"/>
    </source>
</evidence>
<keyword evidence="2 6" id="KW-0812">Transmembrane</keyword>
<feature type="transmembrane region" description="Helical" evidence="6">
    <location>
        <begin position="520"/>
        <end position="540"/>
    </location>
</feature>
<dbReference type="SUPFAM" id="SSF58104">
    <property type="entry name" value="Methyl-accepting chemotaxis protein (MCP) signaling domain"/>
    <property type="match status" value="1"/>
</dbReference>
<reference evidence="8 9" key="1">
    <citation type="submission" date="2016-04" db="EMBL/GenBank/DDBJ databases">
        <title>Complete genome sequence of Fictibacillus phosphorivorans G25-29, a strain toxic to nematodes.</title>
        <authorList>
            <person name="Zheng Z."/>
        </authorList>
    </citation>
    <scope>NUCLEOTIDE SEQUENCE [LARGE SCALE GENOMIC DNA]</scope>
    <source>
        <strain evidence="8 9">G25-29</strain>
    </source>
</reference>
<evidence type="ECO:0000313" key="8">
    <source>
        <dbReference type="EMBL" id="ANC75963.1"/>
    </source>
</evidence>
<dbReference type="InterPro" id="IPR017501">
    <property type="entry name" value="Phage_infect_YhgE_C"/>
</dbReference>
<dbReference type="InterPro" id="IPR017500">
    <property type="entry name" value="Phage_infect_YhgE_N"/>
</dbReference>
<keyword evidence="9" id="KW-1185">Reference proteome</keyword>
<keyword evidence="4 6" id="KW-0472">Membrane</keyword>
<dbReference type="STRING" id="1221500.ABE65_003695"/>
<dbReference type="KEGG" id="fpn:ABE65_003695"/>
<evidence type="ECO:0000259" key="7">
    <source>
        <dbReference type="Pfam" id="PF12698"/>
    </source>
</evidence>
<evidence type="ECO:0000256" key="3">
    <source>
        <dbReference type="ARBA" id="ARBA00022989"/>
    </source>
</evidence>
<feature type="transmembrane region" description="Helical" evidence="6">
    <location>
        <begin position="676"/>
        <end position="696"/>
    </location>
</feature>
<dbReference type="AlphaFoldDB" id="A0A160IIX2"/>
<dbReference type="NCBIfam" id="TIGR03061">
    <property type="entry name" value="pip_yhgE_Nterm"/>
    <property type="match status" value="1"/>
</dbReference>
<dbReference type="NCBIfam" id="TIGR03057">
    <property type="entry name" value="xxxLxxG_by_4"/>
    <property type="match status" value="2"/>
</dbReference>
<sequence length="712" mass="75360">MLKSIGAQFKAVFSNKKIAVPVLAVLFIPVLYSGMFLWAFWDPYDKMEDLPVAVVNQDEGYEYNGENLTVGDEFVKKLKENPQFKWKFVSEEKAKQGLEHNDYYMMIEIPENFSEEATALSGNSNKKPEIIYTPNAGFNFLAAQIGGTAVDKMKESLSNELTKTYAEVMFDQVEQLAGGLEKAADGSNQVTDGLKKVASGSGELASGMESKTPQINELKNGAVLFNSKMTEFDNGIDKLLAAHKQLADGQGQLSNGAQALKGGLSQATAGSEKIKNGSLALQGGASKLSNGASTLAGSVNEWNAGAQKATAGSKQLEQQLNALIQNQGNMTDEQIAASLKQLAAASNGINNGLDSLTAATGKIAGGANELSAGAKKLSDSQTALANGAEELHNGQLKLVGGVDQLASGQAKVNEGTQTFQSKLGEAANGSQQLLGASGKLADGTSTVATGWQEVTGHVKEIHNGEQKLLDGSGKLTSSLSDAADKTGELDPDSDMFERIANPVSVKTKTFSDVPNYGTGFAPYFLSLGLFVGALLMSIVFPLRDKAGHPRSGFSWFAGKFTFLAVVGVIQALIADAVLIYGLGIEVSNLGAFLGLSIITSLTFLALIQLLVTVLGDPGRFVAIIILILQLTTSAGTFPLELIPNGLQGFNAWLPMTYSVSGFKAVISSGDMESFSFNLWILVGFMAICMIGTWAYFASQFRKKNTEDEGSIA</sequence>
<feature type="transmembrane region" description="Helical" evidence="6">
    <location>
        <begin position="560"/>
        <end position="583"/>
    </location>
</feature>
<comment type="subcellular location">
    <subcellularLocation>
        <location evidence="1">Membrane</location>
        <topology evidence="1">Multi-pass membrane protein</topology>
    </subcellularLocation>
</comment>
<dbReference type="RefSeq" id="WP_066391418.1">
    <property type="nucleotide sequence ID" value="NZ_CP015378.1"/>
</dbReference>
<feature type="domain" description="ABC-2 type transporter transmembrane" evidence="7">
    <location>
        <begin position="24"/>
        <end position="152"/>
    </location>
</feature>